<reference evidence="1" key="1">
    <citation type="submission" date="2018-05" db="EMBL/GenBank/DDBJ databases">
        <title>Draft genome of Mucuna pruriens seed.</title>
        <authorList>
            <person name="Nnadi N.E."/>
            <person name="Vos R."/>
            <person name="Hasami M.H."/>
            <person name="Devisetty U.K."/>
            <person name="Aguiy J.C."/>
        </authorList>
    </citation>
    <scope>NUCLEOTIDE SEQUENCE [LARGE SCALE GENOMIC DNA]</scope>
    <source>
        <strain evidence="1">JCA_2017</strain>
    </source>
</reference>
<keyword evidence="2" id="KW-1185">Reference proteome</keyword>
<dbReference type="Proteomes" id="UP000257109">
    <property type="component" value="Unassembled WGS sequence"/>
</dbReference>
<dbReference type="EMBL" id="QJKJ01000389">
    <property type="protein sequence ID" value="RDY12884.1"/>
    <property type="molecule type" value="Genomic_DNA"/>
</dbReference>
<protein>
    <submittedName>
        <fullName evidence="1">Uncharacterized protein</fullName>
    </submittedName>
</protein>
<proteinExistence type="predicted"/>
<gene>
    <name evidence="1" type="ORF">CR513_02262</name>
</gene>
<accession>A0A371ICZ9</accession>
<comment type="caution">
    <text evidence="1">The sequence shown here is derived from an EMBL/GenBank/DDBJ whole genome shotgun (WGS) entry which is preliminary data.</text>
</comment>
<name>A0A371ICZ9_MUCPR</name>
<dbReference type="AlphaFoldDB" id="A0A371ICZ9"/>
<organism evidence="1 2">
    <name type="scientific">Mucuna pruriens</name>
    <name type="common">Velvet bean</name>
    <name type="synonym">Dolichos pruriens</name>
    <dbReference type="NCBI Taxonomy" id="157652"/>
    <lineage>
        <taxon>Eukaryota</taxon>
        <taxon>Viridiplantae</taxon>
        <taxon>Streptophyta</taxon>
        <taxon>Embryophyta</taxon>
        <taxon>Tracheophyta</taxon>
        <taxon>Spermatophyta</taxon>
        <taxon>Magnoliopsida</taxon>
        <taxon>eudicotyledons</taxon>
        <taxon>Gunneridae</taxon>
        <taxon>Pentapetalae</taxon>
        <taxon>rosids</taxon>
        <taxon>fabids</taxon>
        <taxon>Fabales</taxon>
        <taxon>Fabaceae</taxon>
        <taxon>Papilionoideae</taxon>
        <taxon>50 kb inversion clade</taxon>
        <taxon>NPAAA clade</taxon>
        <taxon>indigoferoid/millettioid clade</taxon>
        <taxon>Phaseoleae</taxon>
        <taxon>Mucuna</taxon>
    </lineage>
</organism>
<evidence type="ECO:0000313" key="1">
    <source>
        <dbReference type="EMBL" id="RDY12884.1"/>
    </source>
</evidence>
<sequence>MLDQTKNLYAISINKNVYVRDEVSHVVICYLQGKCDKDFMKL</sequence>
<feature type="non-terminal residue" evidence="1">
    <location>
        <position position="42"/>
    </location>
</feature>
<evidence type="ECO:0000313" key="2">
    <source>
        <dbReference type="Proteomes" id="UP000257109"/>
    </source>
</evidence>